<proteinExistence type="predicted"/>
<organism evidence="1 2">
    <name type="scientific">Gibberella intermedia</name>
    <name type="common">Bulb rot disease fungus</name>
    <name type="synonym">Fusarium proliferatum</name>
    <dbReference type="NCBI Taxonomy" id="948311"/>
    <lineage>
        <taxon>Eukaryota</taxon>
        <taxon>Fungi</taxon>
        <taxon>Dikarya</taxon>
        <taxon>Ascomycota</taxon>
        <taxon>Pezizomycotina</taxon>
        <taxon>Sordariomycetes</taxon>
        <taxon>Hypocreomycetidae</taxon>
        <taxon>Hypocreales</taxon>
        <taxon>Nectriaceae</taxon>
        <taxon>Fusarium</taxon>
        <taxon>Fusarium fujikuroi species complex</taxon>
    </lineage>
</organism>
<dbReference type="AlphaFoldDB" id="A0A420S0I8"/>
<evidence type="ECO:0000313" key="1">
    <source>
        <dbReference type="EMBL" id="RKL22765.1"/>
    </source>
</evidence>
<evidence type="ECO:0000313" key="2">
    <source>
        <dbReference type="Proteomes" id="UP000283569"/>
    </source>
</evidence>
<protein>
    <submittedName>
        <fullName evidence="1">Uncharacterized protein</fullName>
    </submittedName>
</protein>
<dbReference type="Proteomes" id="UP000283569">
    <property type="component" value="Unassembled WGS sequence"/>
</dbReference>
<comment type="caution">
    <text evidence="1">The sequence shown here is derived from an EMBL/GenBank/DDBJ whole genome shotgun (WGS) entry which is preliminary data.</text>
</comment>
<accession>A0A420S0I8</accession>
<dbReference type="EMBL" id="MRDB01000116">
    <property type="protein sequence ID" value="RKL22765.1"/>
    <property type="molecule type" value="Genomic_DNA"/>
</dbReference>
<name>A0A420S0I8_GIBIN</name>
<sequence>MVTPTPRNASDILVKEQTVQKSSRTAIPTLIFAKLMPALTLHALMSQQSLMAIATPMDATHLAAVRPETAALYSSPLFADSMGKRDRKMSTIIIPLLLLEQHLARVAGLVAMTPGAFRGHFATSNTITQHIRIRFRPQKLIVDMKRMTTQIIIT</sequence>
<reference evidence="1 2" key="1">
    <citation type="journal article" date="2018" name="Sci. Rep.">
        <title>Characterisation of pathogen-specific regions and novel effector candidates in Fusarium oxysporum f. sp. cepae.</title>
        <authorList>
            <person name="Armitage A.D."/>
            <person name="Taylor A."/>
            <person name="Sobczyk M.K."/>
            <person name="Baxter L."/>
            <person name="Greenfield B.P."/>
            <person name="Bates H.J."/>
            <person name="Wilson F."/>
            <person name="Jackson A.C."/>
            <person name="Ott S."/>
            <person name="Harrison R.J."/>
            <person name="Clarkson J.P."/>
        </authorList>
    </citation>
    <scope>NUCLEOTIDE SEQUENCE [LARGE SCALE GENOMIC DNA]</scope>
    <source>
        <strain evidence="1 2">Fp_A8</strain>
    </source>
</reference>
<gene>
    <name evidence="1" type="ORF">BFJ72_g14645</name>
</gene>